<dbReference type="AlphaFoldDB" id="A0A7W5Z1G9"/>
<reference evidence="7 8" key="1">
    <citation type="submission" date="2020-08" db="EMBL/GenBank/DDBJ databases">
        <title>Genomic Encyclopedia of Type Strains, Phase IV (KMG-IV): sequencing the most valuable type-strain genomes for metagenomic binning, comparative biology and taxonomic classification.</title>
        <authorList>
            <person name="Goeker M."/>
        </authorList>
    </citation>
    <scope>NUCLEOTIDE SEQUENCE [LARGE SCALE GENOMIC DNA]</scope>
    <source>
        <strain evidence="7 8">DSM 28760</strain>
    </source>
</reference>
<dbReference type="Pfam" id="PF01063">
    <property type="entry name" value="Aminotran_4"/>
    <property type="match status" value="1"/>
</dbReference>
<organism evidence="7 8">
    <name type="scientific">Pseudochelatococcus contaminans</name>
    <dbReference type="NCBI Taxonomy" id="1538103"/>
    <lineage>
        <taxon>Bacteria</taxon>
        <taxon>Pseudomonadati</taxon>
        <taxon>Pseudomonadota</taxon>
        <taxon>Alphaproteobacteria</taxon>
        <taxon>Hyphomicrobiales</taxon>
        <taxon>Chelatococcaceae</taxon>
        <taxon>Pseudochelatococcus</taxon>
    </lineage>
</organism>
<dbReference type="InterPro" id="IPR018300">
    <property type="entry name" value="Aminotrans_IV_CS"/>
</dbReference>
<dbReference type="EMBL" id="JACICC010000001">
    <property type="protein sequence ID" value="MBB3808301.1"/>
    <property type="molecule type" value="Genomic_DNA"/>
</dbReference>
<dbReference type="GO" id="GO:0008696">
    <property type="term" value="F:4-amino-4-deoxychorismate lyase activity"/>
    <property type="evidence" value="ECO:0007669"/>
    <property type="project" value="TreeGrafter"/>
</dbReference>
<evidence type="ECO:0000313" key="8">
    <source>
        <dbReference type="Proteomes" id="UP000537592"/>
    </source>
</evidence>
<dbReference type="PANTHER" id="PTHR42743:SF2">
    <property type="entry name" value="AMINODEOXYCHORISMATE LYASE"/>
    <property type="match status" value="1"/>
</dbReference>
<evidence type="ECO:0000256" key="4">
    <source>
        <dbReference type="ARBA" id="ARBA00022898"/>
    </source>
</evidence>
<dbReference type="Proteomes" id="UP000537592">
    <property type="component" value="Unassembled WGS sequence"/>
</dbReference>
<dbReference type="InterPro" id="IPR001544">
    <property type="entry name" value="Aminotrans_IV"/>
</dbReference>
<evidence type="ECO:0000256" key="1">
    <source>
        <dbReference type="ARBA" id="ARBA00001933"/>
    </source>
</evidence>
<evidence type="ECO:0000313" key="7">
    <source>
        <dbReference type="EMBL" id="MBB3808301.1"/>
    </source>
</evidence>
<proteinExistence type="inferred from homology"/>
<dbReference type="GO" id="GO:0005829">
    <property type="term" value="C:cytosol"/>
    <property type="evidence" value="ECO:0007669"/>
    <property type="project" value="TreeGrafter"/>
</dbReference>
<dbReference type="SUPFAM" id="SSF56752">
    <property type="entry name" value="D-aminoacid aminotransferase-like PLP-dependent enzymes"/>
    <property type="match status" value="1"/>
</dbReference>
<evidence type="ECO:0000256" key="2">
    <source>
        <dbReference type="ARBA" id="ARBA00009320"/>
    </source>
</evidence>
<dbReference type="GO" id="GO:0008483">
    <property type="term" value="F:transaminase activity"/>
    <property type="evidence" value="ECO:0007669"/>
    <property type="project" value="UniProtKB-KW"/>
</dbReference>
<keyword evidence="8" id="KW-1185">Reference proteome</keyword>
<dbReference type="InterPro" id="IPR043131">
    <property type="entry name" value="BCAT-like_N"/>
</dbReference>
<comment type="similarity">
    <text evidence="2 5">Belongs to the class-IV pyridoxal-phosphate-dependent aminotransferase family.</text>
</comment>
<dbReference type="InterPro" id="IPR043132">
    <property type="entry name" value="BCAT-like_C"/>
</dbReference>
<evidence type="ECO:0000256" key="5">
    <source>
        <dbReference type="RuleBase" id="RU004106"/>
    </source>
</evidence>
<comment type="caution">
    <text evidence="7">The sequence shown here is derived from an EMBL/GenBank/DDBJ whole genome shotgun (WGS) entry which is preliminary data.</text>
</comment>
<dbReference type="RefSeq" id="WP_183750313.1">
    <property type="nucleotide sequence ID" value="NZ_JACICC010000001.1"/>
</dbReference>
<dbReference type="PANTHER" id="PTHR42743">
    <property type="entry name" value="AMINO-ACID AMINOTRANSFERASE"/>
    <property type="match status" value="1"/>
</dbReference>
<sequence>MICWLNGQLIPVSGAAVPVCDRGFLLGDGIYETIRVYNGEAQWLERHLARLTYGLRVIALRHDANLPAAIAETIAANALDAGSLRITITRGSGPRGIAPPQKSEATTLITAFPAAGPLPPARIIIASRTRRNAFSPVAGIKSINCLDNIIARQEAARTGADDALLLDTRERISEATAGNVFAVINGELLTPLPGDGALPGITRARVLEIEGREATLTADDIRQASEIFLTSSLGIRPVAALDGTPLPAAHPVSDRLAEALFGQYPLAEPRGDDGGLHFI</sequence>
<dbReference type="GO" id="GO:0008153">
    <property type="term" value="P:4-aminobenzoate biosynthetic process"/>
    <property type="evidence" value="ECO:0007669"/>
    <property type="project" value="TreeGrafter"/>
</dbReference>
<dbReference type="PROSITE" id="PS00770">
    <property type="entry name" value="AA_TRANSFER_CLASS_4"/>
    <property type="match status" value="1"/>
</dbReference>
<dbReference type="InterPro" id="IPR050571">
    <property type="entry name" value="Class-IV_PLP-Dep_Aminotrnsfr"/>
</dbReference>
<accession>A0A7W5Z1G9</accession>
<dbReference type="Gene3D" id="3.20.10.10">
    <property type="entry name" value="D-amino Acid Aminotransferase, subunit A, domain 2"/>
    <property type="match status" value="1"/>
</dbReference>
<keyword evidence="7" id="KW-0032">Aminotransferase</keyword>
<comment type="cofactor">
    <cofactor evidence="1 6">
        <name>pyridoxal 5'-phosphate</name>
        <dbReference type="ChEBI" id="CHEBI:597326"/>
    </cofactor>
</comment>
<dbReference type="InterPro" id="IPR036038">
    <property type="entry name" value="Aminotransferase-like"/>
</dbReference>
<name>A0A7W5Z1G9_9HYPH</name>
<gene>
    <name evidence="7" type="ORF">FHS81_000355</name>
</gene>
<dbReference type="Gene3D" id="3.30.470.10">
    <property type="match status" value="1"/>
</dbReference>
<protein>
    <recommendedName>
        <fullName evidence="3">Probable branched-chain-amino-acid aminotransferase</fullName>
    </recommendedName>
</protein>
<evidence type="ECO:0000256" key="3">
    <source>
        <dbReference type="ARBA" id="ARBA00014472"/>
    </source>
</evidence>
<evidence type="ECO:0000256" key="6">
    <source>
        <dbReference type="RuleBase" id="RU004516"/>
    </source>
</evidence>
<keyword evidence="4 6" id="KW-0663">Pyridoxal phosphate</keyword>
<keyword evidence="7" id="KW-0808">Transferase</keyword>